<sequence>MTSKTDALTIGGYSAPNRVLLAPMSGVTDLPFRRLAHRLGAGLVVSEMVASEELVRQRADVLRRAEGRELQPFVIQLVGREAQWMAEGARIVEGMGADIIDINMGCPAREVTGKLSGSALMRDLDHALSLIEAVVRAVRVPVTLKMRLGWDDKSRNAAELARRAESAGVKMITVHGRTRCQFFKGAADWKAVREVSQAVSIPVIVNGDIASAKDAAAALDASGATGVMVGRGAYGAPWLPGRIAAFLSRGTPPTAPPLDEQASIATEHVEAMLSHYGADLGLRNARKHIGWYLETSGRAVDVVKAWRRQLCTESSPARVLHGLKAFYADAQEKKAFYADAQEKEAAA</sequence>
<evidence type="ECO:0000313" key="16">
    <source>
        <dbReference type="EMBL" id="MTD93040.1"/>
    </source>
</evidence>
<dbReference type="Gene3D" id="3.20.20.70">
    <property type="entry name" value="Aldolase class I"/>
    <property type="match status" value="1"/>
</dbReference>
<dbReference type="InterPro" id="IPR004652">
    <property type="entry name" value="DusB-like"/>
</dbReference>
<comment type="caution">
    <text evidence="16">The sequence shown here is derived from an EMBL/GenBank/DDBJ whole genome shotgun (WGS) entry which is preliminary data.</text>
</comment>
<dbReference type="AlphaFoldDB" id="A0A6I3KGD5"/>
<dbReference type="GO" id="GO:0000049">
    <property type="term" value="F:tRNA binding"/>
    <property type="evidence" value="ECO:0007669"/>
    <property type="project" value="UniProtKB-KW"/>
</dbReference>
<comment type="catalytic activity">
    <reaction evidence="10">
        <text>a 5,6-dihydrouridine in tRNA + NADP(+) = a uridine in tRNA + NADPH + H(+)</text>
        <dbReference type="Rhea" id="RHEA:23624"/>
        <dbReference type="Rhea" id="RHEA-COMP:13339"/>
        <dbReference type="Rhea" id="RHEA-COMP:13887"/>
        <dbReference type="ChEBI" id="CHEBI:15378"/>
        <dbReference type="ChEBI" id="CHEBI:57783"/>
        <dbReference type="ChEBI" id="CHEBI:58349"/>
        <dbReference type="ChEBI" id="CHEBI:65315"/>
        <dbReference type="ChEBI" id="CHEBI:74443"/>
    </reaction>
</comment>
<accession>A0A6I3KGD5</accession>
<feature type="binding site" evidence="14">
    <location>
        <begin position="230"/>
        <end position="231"/>
    </location>
    <ligand>
        <name>FMN</name>
        <dbReference type="ChEBI" id="CHEBI:58210"/>
    </ligand>
</feature>
<evidence type="ECO:0000256" key="4">
    <source>
        <dbReference type="ARBA" id="ARBA00022630"/>
    </source>
</evidence>
<dbReference type="CDD" id="cd02801">
    <property type="entry name" value="DUS_like_FMN"/>
    <property type="match status" value="1"/>
</dbReference>
<evidence type="ECO:0000256" key="12">
    <source>
        <dbReference type="PIRNR" id="PIRNR006621"/>
    </source>
</evidence>
<dbReference type="GO" id="GO:0017150">
    <property type="term" value="F:tRNA dihydrouridine synthase activity"/>
    <property type="evidence" value="ECO:0007669"/>
    <property type="project" value="InterPro"/>
</dbReference>
<organism evidence="16 17">
    <name type="scientific">Hyphomicrobium album</name>
    <dbReference type="NCBI Taxonomy" id="2665159"/>
    <lineage>
        <taxon>Bacteria</taxon>
        <taxon>Pseudomonadati</taxon>
        <taxon>Pseudomonadota</taxon>
        <taxon>Alphaproteobacteria</taxon>
        <taxon>Hyphomicrobiales</taxon>
        <taxon>Hyphomicrobiaceae</taxon>
        <taxon>Hyphomicrobium</taxon>
    </lineage>
</organism>
<feature type="binding site" evidence="14">
    <location>
        <position position="76"/>
    </location>
    <ligand>
        <name>FMN</name>
        <dbReference type="ChEBI" id="CHEBI:58210"/>
    </ligand>
</feature>
<evidence type="ECO:0000313" key="17">
    <source>
        <dbReference type="Proteomes" id="UP000440694"/>
    </source>
</evidence>
<dbReference type="Gene3D" id="1.10.1200.80">
    <property type="entry name" value="Putative flavin oxidoreducatase, domain 2"/>
    <property type="match status" value="1"/>
</dbReference>
<keyword evidence="3" id="KW-0820">tRNA-binding</keyword>
<keyword evidence="5 12" id="KW-0288">FMN</keyword>
<evidence type="ECO:0000256" key="11">
    <source>
        <dbReference type="ARBA" id="ARBA00048802"/>
    </source>
</evidence>
<evidence type="ECO:0000256" key="1">
    <source>
        <dbReference type="ARBA" id="ARBA00001917"/>
    </source>
</evidence>
<feature type="active site" description="Proton donor" evidence="13">
    <location>
        <position position="106"/>
    </location>
</feature>
<dbReference type="InterPro" id="IPR035587">
    <property type="entry name" value="DUS-like_FMN-bd"/>
</dbReference>
<protein>
    <recommendedName>
        <fullName evidence="12">tRNA-dihydrouridine synthase</fullName>
        <ecNumber evidence="12">1.3.1.-</ecNumber>
    </recommendedName>
</protein>
<dbReference type="RefSeq" id="WP_154737617.1">
    <property type="nucleotide sequence ID" value="NZ_WMBQ01000001.1"/>
</dbReference>
<evidence type="ECO:0000256" key="5">
    <source>
        <dbReference type="ARBA" id="ARBA00022643"/>
    </source>
</evidence>
<keyword evidence="8" id="KW-0694">RNA-binding</keyword>
<dbReference type="Proteomes" id="UP000440694">
    <property type="component" value="Unassembled WGS sequence"/>
</dbReference>
<evidence type="ECO:0000259" key="15">
    <source>
        <dbReference type="Pfam" id="PF01207"/>
    </source>
</evidence>
<keyword evidence="7" id="KW-0521">NADP</keyword>
<feature type="domain" description="DUS-like FMN-binding" evidence="15">
    <location>
        <begin position="20"/>
        <end position="321"/>
    </location>
</feature>
<comment type="cofactor">
    <cofactor evidence="1 12 14">
        <name>FMN</name>
        <dbReference type="ChEBI" id="CHEBI:58210"/>
    </cofactor>
</comment>
<evidence type="ECO:0000256" key="13">
    <source>
        <dbReference type="PIRSR" id="PIRSR006621-1"/>
    </source>
</evidence>
<gene>
    <name evidence="16" type="primary">dusB</name>
    <name evidence="16" type="ORF">GIW81_01685</name>
</gene>
<comment type="similarity">
    <text evidence="12">Belongs to the dus family.</text>
</comment>
<evidence type="ECO:0000256" key="14">
    <source>
        <dbReference type="PIRSR" id="PIRSR006621-2"/>
    </source>
</evidence>
<reference evidence="16 17" key="1">
    <citation type="submission" date="2019-11" db="EMBL/GenBank/DDBJ databases">
        <title>Identification of a novel strain.</title>
        <authorList>
            <person name="Xu Q."/>
            <person name="Wang G."/>
        </authorList>
    </citation>
    <scope>NUCLEOTIDE SEQUENCE [LARGE SCALE GENOMIC DNA]</scope>
    <source>
        <strain evidence="17">xq</strain>
    </source>
</reference>
<keyword evidence="17" id="KW-1185">Reference proteome</keyword>
<dbReference type="EC" id="1.3.1.-" evidence="12"/>
<dbReference type="InterPro" id="IPR013785">
    <property type="entry name" value="Aldolase_TIM"/>
</dbReference>
<dbReference type="NCBIfam" id="TIGR00737">
    <property type="entry name" value="nifR3_yhdG"/>
    <property type="match status" value="1"/>
</dbReference>
<dbReference type="SUPFAM" id="SSF51395">
    <property type="entry name" value="FMN-linked oxidoreductases"/>
    <property type="match status" value="1"/>
</dbReference>
<feature type="binding site" evidence="14">
    <location>
        <position position="175"/>
    </location>
    <ligand>
        <name>FMN</name>
        <dbReference type="ChEBI" id="CHEBI:58210"/>
    </ligand>
</feature>
<name>A0A6I3KGD5_9HYPH</name>
<dbReference type="InterPro" id="IPR018517">
    <property type="entry name" value="tRNA_hU_synthase_CS"/>
</dbReference>
<evidence type="ECO:0000256" key="3">
    <source>
        <dbReference type="ARBA" id="ARBA00022555"/>
    </source>
</evidence>
<dbReference type="PROSITE" id="PS01136">
    <property type="entry name" value="UPF0034"/>
    <property type="match status" value="1"/>
</dbReference>
<keyword evidence="4 12" id="KW-0285">Flavoprotein</keyword>
<keyword evidence="6 12" id="KW-0819">tRNA processing</keyword>
<dbReference type="InterPro" id="IPR024036">
    <property type="entry name" value="tRNA-dHydroUridine_Synthase_C"/>
</dbReference>
<evidence type="ECO:0000256" key="8">
    <source>
        <dbReference type="ARBA" id="ARBA00022884"/>
    </source>
</evidence>
<dbReference type="PANTHER" id="PTHR45846">
    <property type="entry name" value="TRNA-DIHYDROURIDINE(47) SYNTHASE [NAD(P)(+)]-LIKE"/>
    <property type="match status" value="1"/>
</dbReference>
<dbReference type="PANTHER" id="PTHR45846:SF1">
    <property type="entry name" value="TRNA-DIHYDROURIDINE(47) SYNTHASE [NAD(P)(+)]-LIKE"/>
    <property type="match status" value="1"/>
</dbReference>
<dbReference type="InterPro" id="IPR001269">
    <property type="entry name" value="DUS_fam"/>
</dbReference>
<evidence type="ECO:0000256" key="7">
    <source>
        <dbReference type="ARBA" id="ARBA00022857"/>
    </source>
</evidence>
<keyword evidence="9 12" id="KW-0560">Oxidoreductase</keyword>
<dbReference type="GO" id="GO:0050660">
    <property type="term" value="F:flavin adenine dinucleotide binding"/>
    <property type="evidence" value="ECO:0007669"/>
    <property type="project" value="InterPro"/>
</dbReference>
<proteinExistence type="inferred from homology"/>
<keyword evidence="14" id="KW-0547">Nucleotide-binding</keyword>
<evidence type="ECO:0000256" key="6">
    <source>
        <dbReference type="ARBA" id="ARBA00022694"/>
    </source>
</evidence>
<feature type="binding site" evidence="14">
    <location>
        <position position="145"/>
    </location>
    <ligand>
        <name>FMN</name>
        <dbReference type="ChEBI" id="CHEBI:58210"/>
    </ligand>
</feature>
<comment type="function">
    <text evidence="2 12">Catalyzes the synthesis of 5,6-dihydrouridine (D), a modified base found in the D-loop of most tRNAs, via the reduction of the C5-C6 double bond in target uridines.</text>
</comment>
<dbReference type="Pfam" id="PF01207">
    <property type="entry name" value="Dus"/>
    <property type="match status" value="1"/>
</dbReference>
<comment type="catalytic activity">
    <reaction evidence="11">
        <text>a 5,6-dihydrouridine in tRNA + NAD(+) = a uridine in tRNA + NADH + H(+)</text>
        <dbReference type="Rhea" id="RHEA:54452"/>
        <dbReference type="Rhea" id="RHEA-COMP:13339"/>
        <dbReference type="Rhea" id="RHEA-COMP:13887"/>
        <dbReference type="ChEBI" id="CHEBI:15378"/>
        <dbReference type="ChEBI" id="CHEBI:57540"/>
        <dbReference type="ChEBI" id="CHEBI:57945"/>
        <dbReference type="ChEBI" id="CHEBI:65315"/>
        <dbReference type="ChEBI" id="CHEBI:74443"/>
    </reaction>
</comment>
<evidence type="ECO:0000256" key="9">
    <source>
        <dbReference type="ARBA" id="ARBA00023002"/>
    </source>
</evidence>
<dbReference type="PIRSF" id="PIRSF006621">
    <property type="entry name" value="Dus"/>
    <property type="match status" value="1"/>
</dbReference>
<evidence type="ECO:0000256" key="2">
    <source>
        <dbReference type="ARBA" id="ARBA00002790"/>
    </source>
</evidence>
<evidence type="ECO:0000256" key="10">
    <source>
        <dbReference type="ARBA" id="ARBA00048205"/>
    </source>
</evidence>
<dbReference type="EMBL" id="WMBQ01000001">
    <property type="protein sequence ID" value="MTD93040.1"/>
    <property type="molecule type" value="Genomic_DNA"/>
</dbReference>